<sequence>MRLMRAGCLLGTLVPVPGAPRAASWGLPARLRQRYQLPAPARRSCSTTAVHRRAMATLTAAPLNPRHFPASGFIELDPAVPIEEEFLMICFDNLVVWCVVYTHSLSSVRHSQGPMASSSGISNLWIVFS</sequence>
<name>F2PLD1_TRIEC</name>
<reference evidence="2" key="1">
    <citation type="journal article" date="2012" name="MBio">
        <title>Comparative genome analysis of Trichophyton rubrum and related dermatophytes reveals candidate genes involved in infection.</title>
        <authorList>
            <person name="Martinez D.A."/>
            <person name="Oliver B.G."/>
            <person name="Graeser Y."/>
            <person name="Goldberg J.M."/>
            <person name="Li W."/>
            <person name="Martinez-Rossi N.M."/>
            <person name="Monod M."/>
            <person name="Shelest E."/>
            <person name="Barton R.C."/>
            <person name="Birch E."/>
            <person name="Brakhage A.A."/>
            <person name="Chen Z."/>
            <person name="Gurr S.J."/>
            <person name="Heiman D."/>
            <person name="Heitman J."/>
            <person name="Kosti I."/>
            <person name="Rossi A."/>
            <person name="Saif S."/>
            <person name="Samalova M."/>
            <person name="Saunders C.W."/>
            <person name="Shea T."/>
            <person name="Summerbell R.C."/>
            <person name="Xu J."/>
            <person name="Young S."/>
            <person name="Zeng Q."/>
            <person name="Birren B.W."/>
            <person name="Cuomo C.A."/>
            <person name="White T.C."/>
        </authorList>
    </citation>
    <scope>NUCLEOTIDE SEQUENCE [LARGE SCALE GENOMIC DNA]</scope>
    <source>
        <strain evidence="2">ATCC MYA-4606 / CBS 127.97</strain>
    </source>
</reference>
<dbReference type="EMBL" id="DS995723">
    <property type="protein sequence ID" value="EGE02729.1"/>
    <property type="molecule type" value="Genomic_DNA"/>
</dbReference>
<protein>
    <submittedName>
        <fullName evidence="1">Uncharacterized protein</fullName>
    </submittedName>
</protein>
<dbReference type="AlphaFoldDB" id="F2PLD1"/>
<gene>
    <name evidence="1" type="ORF">TEQG_01765</name>
</gene>
<keyword evidence="2" id="KW-1185">Reference proteome</keyword>
<evidence type="ECO:0000313" key="2">
    <source>
        <dbReference type="Proteomes" id="UP000009169"/>
    </source>
</evidence>
<dbReference type="VEuPathDB" id="FungiDB:TEQG_01765"/>
<dbReference type="HOGENOM" id="CLU_1950325_0_0_1"/>
<proteinExistence type="predicted"/>
<evidence type="ECO:0000313" key="1">
    <source>
        <dbReference type="EMBL" id="EGE02729.1"/>
    </source>
</evidence>
<accession>F2PLD1</accession>
<organism evidence="1 2">
    <name type="scientific">Trichophyton equinum (strain ATCC MYA-4606 / CBS 127.97)</name>
    <name type="common">Horse ringworm fungus</name>
    <dbReference type="NCBI Taxonomy" id="559882"/>
    <lineage>
        <taxon>Eukaryota</taxon>
        <taxon>Fungi</taxon>
        <taxon>Dikarya</taxon>
        <taxon>Ascomycota</taxon>
        <taxon>Pezizomycotina</taxon>
        <taxon>Eurotiomycetes</taxon>
        <taxon>Eurotiomycetidae</taxon>
        <taxon>Onygenales</taxon>
        <taxon>Arthrodermataceae</taxon>
        <taxon>Trichophyton</taxon>
    </lineage>
</organism>
<dbReference type="Proteomes" id="UP000009169">
    <property type="component" value="Unassembled WGS sequence"/>
</dbReference>